<dbReference type="InterPro" id="IPR029058">
    <property type="entry name" value="AB_hydrolase_fold"/>
</dbReference>
<dbReference type="InterPro" id="IPR052897">
    <property type="entry name" value="Sec-Metab_Biosynth_Hydrolase"/>
</dbReference>
<evidence type="ECO:0000313" key="3">
    <source>
        <dbReference type="Proteomes" id="UP000076715"/>
    </source>
</evidence>
<dbReference type="SUPFAM" id="SSF53474">
    <property type="entry name" value="alpha/beta-Hydrolases"/>
    <property type="match status" value="1"/>
</dbReference>
<protein>
    <recommendedName>
        <fullName evidence="1">AB hydrolase-1 domain-containing protein</fullName>
    </recommendedName>
</protein>
<evidence type="ECO:0000313" key="2">
    <source>
        <dbReference type="EMBL" id="KZS41090.1"/>
    </source>
</evidence>
<feature type="domain" description="AB hydrolase-1" evidence="1">
    <location>
        <begin position="15"/>
        <end position="232"/>
    </location>
</feature>
<dbReference type="AlphaFoldDB" id="A0A163B650"/>
<dbReference type="Pfam" id="PF12697">
    <property type="entry name" value="Abhydrolase_6"/>
    <property type="match status" value="1"/>
</dbReference>
<dbReference type="RefSeq" id="WP_066312860.1">
    <property type="nucleotide sequence ID" value="NZ_LQRT01000007.1"/>
</dbReference>
<dbReference type="Gene3D" id="3.40.50.1820">
    <property type="entry name" value="alpha/beta hydrolase"/>
    <property type="match status" value="1"/>
</dbReference>
<name>A0A163B650_9FLAO</name>
<accession>A0A163B650</accession>
<dbReference type="STRING" id="1642818.AWE51_23335"/>
<dbReference type="EMBL" id="LQRT01000007">
    <property type="protein sequence ID" value="KZS41090.1"/>
    <property type="molecule type" value="Genomic_DNA"/>
</dbReference>
<organism evidence="2 3">
    <name type="scientific">Aquimarina aggregata</name>
    <dbReference type="NCBI Taxonomy" id="1642818"/>
    <lineage>
        <taxon>Bacteria</taxon>
        <taxon>Pseudomonadati</taxon>
        <taxon>Bacteroidota</taxon>
        <taxon>Flavobacteriia</taxon>
        <taxon>Flavobacteriales</taxon>
        <taxon>Flavobacteriaceae</taxon>
        <taxon>Aquimarina</taxon>
    </lineage>
</organism>
<dbReference type="InterPro" id="IPR000073">
    <property type="entry name" value="AB_hydrolase_1"/>
</dbReference>
<sequence length="247" mass="27628">MLTVKNKSIKEELGILFIHGAGLGKYIWNDLVANLNYSSISIEFPNRNSKDRTNSFLSLEDYVSKAISDIENYEKQKIIIITHSIGGIIGLRIAEHLKDKAIGFIAIGSAIPKNGKSFVSCLPFPQKIIIPLLMRLAGTKPPKSAIEKGLCNDLTQDQTKKIIQKFTAESRNLYTQNSNTKIPSIKKLYIKLTNDKELSISVQKRMAKNLNCENIVALESGHLPMLSVPKKLTEILNKFIDKCLTQD</sequence>
<keyword evidence="3" id="KW-1185">Reference proteome</keyword>
<dbReference type="PANTHER" id="PTHR37017:SF11">
    <property type="entry name" value="ESTERASE_LIPASE_THIOESTERASE DOMAIN-CONTAINING PROTEIN"/>
    <property type="match status" value="1"/>
</dbReference>
<dbReference type="OrthoDB" id="9112061at2"/>
<dbReference type="PANTHER" id="PTHR37017">
    <property type="entry name" value="AB HYDROLASE-1 DOMAIN-CONTAINING PROTEIN-RELATED"/>
    <property type="match status" value="1"/>
</dbReference>
<dbReference type="Proteomes" id="UP000076715">
    <property type="component" value="Unassembled WGS sequence"/>
</dbReference>
<gene>
    <name evidence="2" type="ORF">AWE51_23335</name>
</gene>
<reference evidence="2 3" key="1">
    <citation type="submission" date="2016-01" db="EMBL/GenBank/DDBJ databases">
        <title>The draft genome sequence of Aquimarina sp. RZW4-3-2.</title>
        <authorList>
            <person name="Wang Y."/>
        </authorList>
    </citation>
    <scope>NUCLEOTIDE SEQUENCE [LARGE SCALE GENOMIC DNA]</scope>
    <source>
        <strain evidence="2 3">RZW4-3-2</strain>
    </source>
</reference>
<evidence type="ECO:0000259" key="1">
    <source>
        <dbReference type="Pfam" id="PF12697"/>
    </source>
</evidence>
<proteinExistence type="predicted"/>
<comment type="caution">
    <text evidence="2">The sequence shown here is derived from an EMBL/GenBank/DDBJ whole genome shotgun (WGS) entry which is preliminary data.</text>
</comment>